<comment type="caution">
    <text evidence="1">The sequence shown here is derived from an EMBL/GenBank/DDBJ whole genome shotgun (WGS) entry which is preliminary data.</text>
</comment>
<evidence type="ECO:0000313" key="1">
    <source>
        <dbReference type="EMBL" id="KAJ7688556.1"/>
    </source>
</evidence>
<gene>
    <name evidence="1" type="ORF">B0H17DRAFT_1135528</name>
</gene>
<accession>A0AAD7DCP4</accession>
<proteinExistence type="predicted"/>
<dbReference type="EMBL" id="JARKIE010000078">
    <property type="protein sequence ID" value="KAJ7688556.1"/>
    <property type="molecule type" value="Genomic_DNA"/>
</dbReference>
<sequence>MPKGVLKGLKINNTFGLKIQLVSPLVYQIWELVRQIQLPLKWRLKNRELRRKKNLNGIQGTSGTNEYVASEHDDQEGIHKIWLSDFEELNKLAQPTMYRVGGDEIPSVDMESTW</sequence>
<name>A0AAD7DCP4_MYCRO</name>
<keyword evidence="2" id="KW-1185">Reference proteome</keyword>
<protein>
    <submittedName>
        <fullName evidence="1">Uncharacterized protein</fullName>
    </submittedName>
</protein>
<evidence type="ECO:0000313" key="2">
    <source>
        <dbReference type="Proteomes" id="UP001221757"/>
    </source>
</evidence>
<reference evidence="1" key="1">
    <citation type="submission" date="2023-03" db="EMBL/GenBank/DDBJ databases">
        <title>Massive genome expansion in bonnet fungi (Mycena s.s.) driven by repeated elements and novel gene families across ecological guilds.</title>
        <authorList>
            <consortium name="Lawrence Berkeley National Laboratory"/>
            <person name="Harder C.B."/>
            <person name="Miyauchi S."/>
            <person name="Viragh M."/>
            <person name="Kuo A."/>
            <person name="Thoen E."/>
            <person name="Andreopoulos B."/>
            <person name="Lu D."/>
            <person name="Skrede I."/>
            <person name="Drula E."/>
            <person name="Henrissat B."/>
            <person name="Morin E."/>
            <person name="Kohler A."/>
            <person name="Barry K."/>
            <person name="LaButti K."/>
            <person name="Morin E."/>
            <person name="Salamov A."/>
            <person name="Lipzen A."/>
            <person name="Mereny Z."/>
            <person name="Hegedus B."/>
            <person name="Baldrian P."/>
            <person name="Stursova M."/>
            <person name="Weitz H."/>
            <person name="Taylor A."/>
            <person name="Grigoriev I.V."/>
            <person name="Nagy L.G."/>
            <person name="Martin F."/>
            <person name="Kauserud H."/>
        </authorList>
    </citation>
    <scope>NUCLEOTIDE SEQUENCE</scope>
    <source>
        <strain evidence="1">CBHHK067</strain>
    </source>
</reference>
<dbReference type="AlphaFoldDB" id="A0AAD7DCP4"/>
<organism evidence="1 2">
    <name type="scientific">Mycena rosella</name>
    <name type="common">Pink bonnet</name>
    <name type="synonym">Agaricus rosellus</name>
    <dbReference type="NCBI Taxonomy" id="1033263"/>
    <lineage>
        <taxon>Eukaryota</taxon>
        <taxon>Fungi</taxon>
        <taxon>Dikarya</taxon>
        <taxon>Basidiomycota</taxon>
        <taxon>Agaricomycotina</taxon>
        <taxon>Agaricomycetes</taxon>
        <taxon>Agaricomycetidae</taxon>
        <taxon>Agaricales</taxon>
        <taxon>Marasmiineae</taxon>
        <taxon>Mycenaceae</taxon>
        <taxon>Mycena</taxon>
    </lineage>
</organism>
<dbReference type="Proteomes" id="UP001221757">
    <property type="component" value="Unassembled WGS sequence"/>
</dbReference>